<gene>
    <name evidence="2" type="ORF">C0039_06745</name>
</gene>
<accession>A0A2N5X5E1</accession>
<dbReference type="InterPro" id="IPR027417">
    <property type="entry name" value="P-loop_NTPase"/>
</dbReference>
<evidence type="ECO:0000313" key="3">
    <source>
        <dbReference type="Proteomes" id="UP000235005"/>
    </source>
</evidence>
<evidence type="ECO:0000313" key="2">
    <source>
        <dbReference type="EMBL" id="PLW69700.1"/>
    </source>
</evidence>
<dbReference type="OrthoDB" id="9777890at2"/>
<dbReference type="PANTHER" id="PTHR36451:SF1">
    <property type="entry name" value="OMEGA-HYDROXY-BETA-DIHYDROMENAQUINONE-9 SULFOTRANSFERASE STF3"/>
    <property type="match status" value="1"/>
</dbReference>
<dbReference type="PANTHER" id="PTHR36451">
    <property type="entry name" value="PAPS-DEPENDENT SULFOTRANSFERASE STF3"/>
    <property type="match status" value="1"/>
</dbReference>
<dbReference type="SUPFAM" id="SSF52540">
    <property type="entry name" value="P-loop containing nucleoside triphosphate hydrolases"/>
    <property type="match status" value="1"/>
</dbReference>
<dbReference type="Pfam" id="PF13469">
    <property type="entry name" value="Sulfotransfer_3"/>
    <property type="match status" value="1"/>
</dbReference>
<keyword evidence="1" id="KW-1133">Transmembrane helix</keyword>
<reference evidence="2 3" key="1">
    <citation type="submission" date="2018-01" db="EMBL/GenBank/DDBJ databases">
        <title>The draft genome sequence of Halioglobus lutimaris HF004.</title>
        <authorList>
            <person name="Du Z.-J."/>
            <person name="Shi M.-J."/>
        </authorList>
    </citation>
    <scope>NUCLEOTIDE SEQUENCE [LARGE SCALE GENOMIC DNA]</scope>
    <source>
        <strain evidence="2 3">HF004</strain>
    </source>
</reference>
<evidence type="ECO:0000256" key="1">
    <source>
        <dbReference type="SAM" id="Phobius"/>
    </source>
</evidence>
<keyword evidence="3" id="KW-1185">Reference proteome</keyword>
<dbReference type="Proteomes" id="UP000235005">
    <property type="component" value="Unassembled WGS sequence"/>
</dbReference>
<dbReference type="InterPro" id="IPR052736">
    <property type="entry name" value="Stf3_sulfotransferase"/>
</dbReference>
<dbReference type="AlphaFoldDB" id="A0A2N5X5E1"/>
<keyword evidence="1" id="KW-0812">Transmembrane</keyword>
<sequence length="382" mass="45395">MYFDTEYYLRVLRHVWSLKSWRGRNRMLLRLLLLVPLTTLFHSVCFLLDYLLFPRLWRQQVIKPVFIVGHARSGSTLCHRLMAADGETFSYFLYWETFFPSLLQKKVIRALGWIDQHWLGGPIRKRLEVWDEKMFGSSRHIHNMSLWTSEEDQFVMRAAFVTQMWALDVPMIDKLDFYHLDSMPRKRRQRWMRHYRECVKRQLLLNGGQGTHLSKNPMMSGWVESLIQTFPDARVAVVMRDPAQCIPSVLKLMQFSWRGRGWKHDDYAASMRELIQISFDTFRDPRKVLARHPETPQIVVDYRQLTTQPRDTVLAIYAALGLTVTAEFDRYLQEQESRERGHKTPFAYSIEEFAGDGLSRQRIETELADFYAIYDWPRGEQA</sequence>
<protein>
    <submittedName>
        <fullName evidence="2">Sulfotransferase</fullName>
    </submittedName>
</protein>
<name>A0A2N5X5E1_9GAMM</name>
<dbReference type="RefSeq" id="WP_076001737.1">
    <property type="nucleotide sequence ID" value="NZ_PKUS01000005.1"/>
</dbReference>
<proteinExistence type="predicted"/>
<feature type="transmembrane region" description="Helical" evidence="1">
    <location>
        <begin position="28"/>
        <end position="53"/>
    </location>
</feature>
<dbReference type="EMBL" id="PKUS01000005">
    <property type="protein sequence ID" value="PLW69700.1"/>
    <property type="molecule type" value="Genomic_DNA"/>
</dbReference>
<dbReference type="GO" id="GO:0016740">
    <property type="term" value="F:transferase activity"/>
    <property type="evidence" value="ECO:0007669"/>
    <property type="project" value="UniProtKB-KW"/>
</dbReference>
<organism evidence="2 3">
    <name type="scientific">Pseudohalioglobus lutimaris</name>
    <dbReference type="NCBI Taxonomy" id="1737061"/>
    <lineage>
        <taxon>Bacteria</taxon>
        <taxon>Pseudomonadati</taxon>
        <taxon>Pseudomonadota</taxon>
        <taxon>Gammaproteobacteria</taxon>
        <taxon>Cellvibrionales</taxon>
        <taxon>Halieaceae</taxon>
        <taxon>Pseudohalioglobus</taxon>
    </lineage>
</organism>
<keyword evidence="2" id="KW-0808">Transferase</keyword>
<dbReference type="Gene3D" id="3.40.50.300">
    <property type="entry name" value="P-loop containing nucleotide triphosphate hydrolases"/>
    <property type="match status" value="1"/>
</dbReference>
<comment type="caution">
    <text evidence="2">The sequence shown here is derived from an EMBL/GenBank/DDBJ whole genome shotgun (WGS) entry which is preliminary data.</text>
</comment>
<keyword evidence="1" id="KW-0472">Membrane</keyword>